<keyword evidence="2" id="KW-1185">Reference proteome</keyword>
<comment type="caution">
    <text evidence="1">The sequence shown here is derived from an EMBL/GenBank/DDBJ whole genome shotgun (WGS) entry which is preliminary data.</text>
</comment>
<organism evidence="1 2">
    <name type="scientific">Spiromyces aspiralis</name>
    <dbReference type="NCBI Taxonomy" id="68401"/>
    <lineage>
        <taxon>Eukaryota</taxon>
        <taxon>Fungi</taxon>
        <taxon>Fungi incertae sedis</taxon>
        <taxon>Zoopagomycota</taxon>
        <taxon>Kickxellomycotina</taxon>
        <taxon>Kickxellomycetes</taxon>
        <taxon>Kickxellales</taxon>
        <taxon>Kickxellaceae</taxon>
        <taxon>Spiromyces</taxon>
    </lineage>
</organism>
<accession>A0ACC1I2A4</accession>
<evidence type="ECO:0000313" key="2">
    <source>
        <dbReference type="Proteomes" id="UP001145114"/>
    </source>
</evidence>
<proteinExistence type="predicted"/>
<name>A0ACC1I2A4_9FUNG</name>
<evidence type="ECO:0000313" key="1">
    <source>
        <dbReference type="EMBL" id="KAJ1680259.1"/>
    </source>
</evidence>
<dbReference type="Proteomes" id="UP001145114">
    <property type="component" value="Unassembled WGS sequence"/>
</dbReference>
<reference evidence="1" key="1">
    <citation type="submission" date="2022-06" db="EMBL/GenBank/DDBJ databases">
        <title>Phylogenomic reconstructions and comparative analyses of Kickxellomycotina fungi.</title>
        <authorList>
            <person name="Reynolds N.K."/>
            <person name="Stajich J.E."/>
            <person name="Barry K."/>
            <person name="Grigoriev I.V."/>
            <person name="Crous P."/>
            <person name="Smith M.E."/>
        </authorList>
    </citation>
    <scope>NUCLEOTIDE SEQUENCE</scope>
    <source>
        <strain evidence="1">RSA 2271</strain>
    </source>
</reference>
<gene>
    <name evidence="1" type="ORF">EV182_000373</name>
</gene>
<dbReference type="EMBL" id="JAMZIH010000014">
    <property type="protein sequence ID" value="KAJ1680259.1"/>
    <property type="molecule type" value="Genomic_DNA"/>
</dbReference>
<sequence>MSETKLSDSAAGVASTGSSSRPHATATSSSEGNLVSSGYSAHSDLAPISQQQQQQQQMPEAAGSDVAFGRAMGPLGFSHEDFQRQLLLSGNDEIIDFTMFSTSRFVKEEDPALGLGERLGTAAAPANEAAVAVAPSATSEAQAKYYQRQPEKGEIAAAEGLKAGANADLAASVQRKPVVLDLNSEKAFPSLGAANSTRQAQTSTWGPIKTVASSGAKKLHGSAMLAGRSKAEISREVIDLPLGHGGATSTNAATDIAGEVARIMQRTGTKIEMSRATQLQTITFLVTGPKAGIAQAKREIISNLSPKVTATFQVPSSARPYIVGTKGKTLQGIQNRTGTSINIPKLTSAGAEGESSTTDATGSSSNELITDIVIHGEVQGVNAAKDEILSISELKTGKRAVRITQAPIGFYPFIAGFGGKQIKSWKAELGDVAIQIPNRLAVAITPSGGVNYRLPDSAKDSINIVGVPEAVERVVSRIKDLCATLRRDLRTVSLNIPRQQHRFIVGHKGAILGEIMETTGCIVSIPAAGDSDMVTLCGPDGALRQAAELIMSKANETKIESINPAQFHTTERLVLYAQRAIRYLVYRQKHLRTEKEFDIKVSFPNAHDLASAKAAGDIRVTVTGKSESNVKAAAQSLSRFFHDLPPYHFNTARIEPHLHEAVRGPSDSNLSRLRDTRSIDLVFPEPAAAAGRGGGSSSSAAEASPLNEILVVYEGFNPEIERIRNVEEKESAVRELIRSAITDVRKAAASATGYSVKILEVPAQFHRLLLGPKGNGLKDIRNAAKVGDGEAVFVEFGSLVSGAPASGASGQSQSSAPALQQSSTAVSELDLSASKSQKKRTKKKNKAGEAKLAPPKPLAQNEVAVKGRTEVVERVSEVLLKRYNKLKEYADLHSFKSSVRVPTSILQRVVGKNNSTIKKLKGDYELQMEVIENGINNKVSLIELQGTEKDVEKAKAELEKLVQHLEDQVTQTILLDSALHPALIGPKGRFVRRLEEKYAVRIKFPHSNHADTAGSEQQAAYDLEDEQLSGEHGLRPNEIRIHGGRRGVENAKQELLELAEYEKEHTFTETMLVAARHLPHILGRAGARINEIKHETSARIDIPQQRQEGDEDAQVQVKFTGTKEAVREARKQVQAIVKEQSILTEVSLTIPARHHRYLIGPNSSRLRDLVCECGGDMDKALGEDSCRVRFPPMNSTGAESEIVTIRGDRAVVKRLQEKIEAIVAERERIVTVTINIPVDQHRYIIGRGGQNLQKLRHAHAVDINFASSSRAHSASKDSEEASVDPTEVTITGLPENCEAAKAAMLSLVKEQRIVAVPQEMHRRLGGRTSNLWRRLRKDLDVTVEANNAATVDPSGQQQQQQQGTGPTARSVVQWVLRGEKSNLQRALTIVAEAFAKASNAYVDKVRISSRLHRYVIGPRGSTISRIRDATNCEIEVPSSDATHEDREWITVIGDKEDVSRAIEMIEDAVENRA</sequence>
<protein>
    <submittedName>
        <fullName evidence="1">Uncharacterized protein</fullName>
    </submittedName>
</protein>